<protein>
    <recommendedName>
        <fullName evidence="1">F-box domain-containing protein</fullName>
    </recommendedName>
</protein>
<gene>
    <name evidence="2" type="ORF">BEMITA_LOCUS9625</name>
</gene>
<dbReference type="PROSITE" id="PS50181">
    <property type="entry name" value="FBOX"/>
    <property type="match status" value="1"/>
</dbReference>
<keyword evidence="3" id="KW-1185">Reference proteome</keyword>
<proteinExistence type="predicted"/>
<organism evidence="2 3">
    <name type="scientific">Bemisia tabaci</name>
    <name type="common">Sweetpotato whitefly</name>
    <name type="synonym">Aleurodes tabaci</name>
    <dbReference type="NCBI Taxonomy" id="7038"/>
    <lineage>
        <taxon>Eukaryota</taxon>
        <taxon>Metazoa</taxon>
        <taxon>Ecdysozoa</taxon>
        <taxon>Arthropoda</taxon>
        <taxon>Hexapoda</taxon>
        <taxon>Insecta</taxon>
        <taxon>Pterygota</taxon>
        <taxon>Neoptera</taxon>
        <taxon>Paraneoptera</taxon>
        <taxon>Hemiptera</taxon>
        <taxon>Sternorrhyncha</taxon>
        <taxon>Aleyrodoidea</taxon>
        <taxon>Aleyrodidae</taxon>
        <taxon>Aleyrodinae</taxon>
        <taxon>Bemisia</taxon>
    </lineage>
</organism>
<dbReference type="Gene3D" id="1.20.1280.50">
    <property type="match status" value="1"/>
</dbReference>
<accession>A0A9P0F6E8</accession>
<evidence type="ECO:0000259" key="1">
    <source>
        <dbReference type="PROSITE" id="PS50181"/>
    </source>
</evidence>
<dbReference type="Pfam" id="PF25372">
    <property type="entry name" value="DUF7885"/>
    <property type="match status" value="1"/>
</dbReference>
<dbReference type="Pfam" id="PF12937">
    <property type="entry name" value="F-box-like"/>
    <property type="match status" value="1"/>
</dbReference>
<dbReference type="InterPro" id="IPR032675">
    <property type="entry name" value="LRR_dom_sf"/>
</dbReference>
<dbReference type="GO" id="GO:0031146">
    <property type="term" value="P:SCF-dependent proteasomal ubiquitin-dependent protein catabolic process"/>
    <property type="evidence" value="ECO:0007669"/>
    <property type="project" value="TreeGrafter"/>
</dbReference>
<dbReference type="SUPFAM" id="SSF52047">
    <property type="entry name" value="RNI-like"/>
    <property type="match status" value="1"/>
</dbReference>
<dbReference type="GO" id="GO:0019005">
    <property type="term" value="C:SCF ubiquitin ligase complex"/>
    <property type="evidence" value="ECO:0007669"/>
    <property type="project" value="TreeGrafter"/>
</dbReference>
<dbReference type="InterPro" id="IPR036047">
    <property type="entry name" value="F-box-like_dom_sf"/>
</dbReference>
<dbReference type="InterPro" id="IPR001810">
    <property type="entry name" value="F-box_dom"/>
</dbReference>
<evidence type="ECO:0000313" key="3">
    <source>
        <dbReference type="Proteomes" id="UP001152759"/>
    </source>
</evidence>
<dbReference type="SUPFAM" id="SSF81383">
    <property type="entry name" value="F-box domain"/>
    <property type="match status" value="1"/>
</dbReference>
<dbReference type="InterPro" id="IPR057207">
    <property type="entry name" value="FBXL15_LRR"/>
</dbReference>
<dbReference type="Proteomes" id="UP001152759">
    <property type="component" value="Chromosome 5"/>
</dbReference>
<dbReference type="Gene3D" id="3.80.10.10">
    <property type="entry name" value="Ribonuclease Inhibitor"/>
    <property type="match status" value="2"/>
</dbReference>
<reference evidence="2" key="1">
    <citation type="submission" date="2021-12" db="EMBL/GenBank/DDBJ databases">
        <authorList>
            <person name="King R."/>
        </authorList>
    </citation>
    <scope>NUCLEOTIDE SEQUENCE</scope>
</reference>
<evidence type="ECO:0000313" key="2">
    <source>
        <dbReference type="EMBL" id="CAH0390956.1"/>
    </source>
</evidence>
<dbReference type="PANTHER" id="PTHR13318">
    <property type="entry name" value="PARTNER OF PAIRED, ISOFORM B-RELATED"/>
    <property type="match status" value="1"/>
</dbReference>
<name>A0A9P0F6E8_BEMTA</name>
<dbReference type="AlphaFoldDB" id="A0A9P0F6E8"/>
<feature type="domain" description="F-box" evidence="1">
    <location>
        <begin position="12"/>
        <end position="60"/>
    </location>
</feature>
<sequence>MGEEPPSKMGEELHIHDLPTEILQYIFTLLPAQDLYSSVVVVCERWNCIINSNFLRLKKLHLQFHERGIFGSFPNEKLDYNEINIKTVRYLPYLESAEIYCNDEYHPPFVCRLNDMFQYLSKFRFTLKRLVLNNFKRMPRTNIGLIDKYFESLEQLRLVNCSTLRSVNYNDISLLQNLTTLYLENCFDLTNSFLGHIGMECKKLAVLVISGVRGITNAGLLKFIEHKKTSIQKLGLCCYGISDEGFRRLSECSQLSVLYLEECRKLTWRGLDALNNSKSIELIVINRNGSATNEISYWLEMCRKWRKKKNFELIEEDDQRIPYIIFD</sequence>
<dbReference type="EMBL" id="OU963866">
    <property type="protein sequence ID" value="CAH0390956.1"/>
    <property type="molecule type" value="Genomic_DNA"/>
</dbReference>